<dbReference type="EMBL" id="JASUXU010000137">
    <property type="protein sequence ID" value="KAK0303965.1"/>
    <property type="molecule type" value="Genomic_DNA"/>
</dbReference>
<proteinExistence type="predicted"/>
<feature type="transmembrane region" description="Helical" evidence="2">
    <location>
        <begin position="142"/>
        <end position="162"/>
    </location>
</feature>
<accession>A0AAN6F4E1</accession>
<organism evidence="3 4">
    <name type="scientific">Friedmanniomyces endolithicus</name>
    <dbReference type="NCBI Taxonomy" id="329885"/>
    <lineage>
        <taxon>Eukaryota</taxon>
        <taxon>Fungi</taxon>
        <taxon>Dikarya</taxon>
        <taxon>Ascomycota</taxon>
        <taxon>Pezizomycotina</taxon>
        <taxon>Dothideomycetes</taxon>
        <taxon>Dothideomycetidae</taxon>
        <taxon>Mycosphaerellales</taxon>
        <taxon>Teratosphaeriaceae</taxon>
        <taxon>Friedmanniomyces</taxon>
    </lineage>
</organism>
<name>A0AAN6F4E1_9PEZI</name>
<feature type="compositionally biased region" description="Low complexity" evidence="1">
    <location>
        <begin position="19"/>
        <end position="31"/>
    </location>
</feature>
<evidence type="ECO:0000256" key="2">
    <source>
        <dbReference type="SAM" id="Phobius"/>
    </source>
</evidence>
<protein>
    <submittedName>
        <fullName evidence="3">Uncharacterized protein</fullName>
    </submittedName>
</protein>
<keyword evidence="2" id="KW-1133">Transmembrane helix</keyword>
<dbReference type="AlphaFoldDB" id="A0AAN6F4E1"/>
<feature type="transmembrane region" description="Helical" evidence="2">
    <location>
        <begin position="70"/>
        <end position="89"/>
    </location>
</feature>
<keyword evidence="2" id="KW-0472">Membrane</keyword>
<dbReference type="Proteomes" id="UP001168146">
    <property type="component" value="Unassembled WGS sequence"/>
</dbReference>
<feature type="transmembrane region" description="Helical" evidence="2">
    <location>
        <begin position="101"/>
        <end position="121"/>
    </location>
</feature>
<sequence length="168" mass="19068">MADRKELEGGLSPSDKCKQQPQKQGQQPQQQQQHLQDLLSRLQQDCELYRKLQFAAYAENHPFLDPLPAIPIWLAAFIFSLFVTLGNKFRAHPFDEVSTAAAWTLAAGCVVLVINALGYGYRSLDWMAARSGPESKERQILLVLRSLLSVVTLLLVVLMLWVNPFMEW</sequence>
<evidence type="ECO:0000313" key="3">
    <source>
        <dbReference type="EMBL" id="KAK0303965.1"/>
    </source>
</evidence>
<reference evidence="3" key="1">
    <citation type="submission" date="2021-12" db="EMBL/GenBank/DDBJ databases">
        <title>Black yeast isolated from Biological Soil Crust.</title>
        <authorList>
            <person name="Kurbessoian T."/>
        </authorList>
    </citation>
    <scope>NUCLEOTIDE SEQUENCE</scope>
    <source>
        <strain evidence="3">CCFEE 5208</strain>
    </source>
</reference>
<evidence type="ECO:0000256" key="1">
    <source>
        <dbReference type="SAM" id="MobiDB-lite"/>
    </source>
</evidence>
<comment type="caution">
    <text evidence="3">The sequence shown here is derived from an EMBL/GenBank/DDBJ whole genome shotgun (WGS) entry which is preliminary data.</text>
</comment>
<evidence type="ECO:0000313" key="4">
    <source>
        <dbReference type="Proteomes" id="UP001168146"/>
    </source>
</evidence>
<keyword evidence="2" id="KW-0812">Transmembrane</keyword>
<gene>
    <name evidence="3" type="ORF">LTR82_017373</name>
</gene>
<feature type="region of interest" description="Disordered" evidence="1">
    <location>
        <begin position="1"/>
        <end position="31"/>
    </location>
</feature>